<name>A0A2S7XNP5_9GAMM</name>
<dbReference type="GO" id="GO:0005509">
    <property type="term" value="F:calcium ion binding"/>
    <property type="evidence" value="ECO:0007669"/>
    <property type="project" value="InterPro"/>
</dbReference>
<dbReference type="EMBL" id="PPGH01000037">
    <property type="protein sequence ID" value="PQJ95286.1"/>
    <property type="molecule type" value="Genomic_DNA"/>
</dbReference>
<dbReference type="Pfam" id="PF13202">
    <property type="entry name" value="EF-hand_5"/>
    <property type="match status" value="2"/>
</dbReference>
<reference evidence="3 4" key="1">
    <citation type="submission" date="2018-01" db="EMBL/GenBank/DDBJ databases">
        <title>The complete genome sequence of Chromatium okenii LaCa, a purple sulfur bacterium with a turbulent life.</title>
        <authorList>
            <person name="Luedin S.M."/>
            <person name="Liechti N."/>
            <person name="Storelli N."/>
            <person name="Danza F."/>
            <person name="Wittwer M."/>
            <person name="Pothier J.F."/>
            <person name="Tonolla M.A."/>
        </authorList>
    </citation>
    <scope>NUCLEOTIDE SEQUENCE [LARGE SCALE GENOMIC DNA]</scope>
    <source>
        <strain evidence="3 4">LaCa</strain>
    </source>
</reference>
<evidence type="ECO:0000256" key="1">
    <source>
        <dbReference type="SAM" id="MobiDB-lite"/>
    </source>
</evidence>
<accession>A0A2S7XNP5</accession>
<sequence>MTNTEVVMVESISRFSSGSAILQGVRPTQRPDPAKMAETLVANLDTAKKGYLEVSDLQTAFAQSSTANSTTAVQNAQQVFSAFDSNGDGQATTTEITTTLQALADRQQQGASGAQTGVIQQDMGPGGPGGAGGPPPPPATTGTSAATTVSDPADTNGDGTVSATEAIAAIQSTLAATTAQTTAATTASNTTTVASATTATATTTAANETPSTTRTMTDALQRRIMQLMDAYGLQQNTQQTRTGAASSYQSSLSITA</sequence>
<feature type="domain" description="EF-hand" evidence="2">
    <location>
        <begin position="71"/>
        <end position="106"/>
    </location>
</feature>
<dbReference type="SUPFAM" id="SSF47473">
    <property type="entry name" value="EF-hand"/>
    <property type="match status" value="1"/>
</dbReference>
<dbReference type="Proteomes" id="UP000239936">
    <property type="component" value="Unassembled WGS sequence"/>
</dbReference>
<evidence type="ECO:0000259" key="2">
    <source>
        <dbReference type="PROSITE" id="PS50222"/>
    </source>
</evidence>
<feature type="region of interest" description="Disordered" evidence="1">
    <location>
        <begin position="106"/>
        <end position="158"/>
    </location>
</feature>
<dbReference type="InterPro" id="IPR002048">
    <property type="entry name" value="EF_hand_dom"/>
</dbReference>
<evidence type="ECO:0000313" key="4">
    <source>
        <dbReference type="Proteomes" id="UP000239936"/>
    </source>
</evidence>
<feature type="compositionally biased region" description="Polar residues" evidence="1">
    <location>
        <begin position="106"/>
        <end position="119"/>
    </location>
</feature>
<feature type="region of interest" description="Disordered" evidence="1">
    <location>
        <begin position="237"/>
        <end position="256"/>
    </location>
</feature>
<dbReference type="Gene3D" id="1.10.238.10">
    <property type="entry name" value="EF-hand"/>
    <property type="match status" value="1"/>
</dbReference>
<gene>
    <name evidence="3" type="ORF">CXB77_13635</name>
</gene>
<organism evidence="3 4">
    <name type="scientific">Chromatium okenii</name>
    <dbReference type="NCBI Taxonomy" id="61644"/>
    <lineage>
        <taxon>Bacteria</taxon>
        <taxon>Pseudomonadati</taxon>
        <taxon>Pseudomonadota</taxon>
        <taxon>Gammaproteobacteria</taxon>
        <taxon>Chromatiales</taxon>
        <taxon>Chromatiaceae</taxon>
        <taxon>Chromatium</taxon>
    </lineage>
</organism>
<keyword evidence="4" id="KW-1185">Reference proteome</keyword>
<dbReference type="InterPro" id="IPR011992">
    <property type="entry name" value="EF-hand-dom_pair"/>
</dbReference>
<evidence type="ECO:0000313" key="3">
    <source>
        <dbReference type="EMBL" id="PQJ95286.1"/>
    </source>
</evidence>
<proteinExistence type="predicted"/>
<dbReference type="PROSITE" id="PS50222">
    <property type="entry name" value="EF_HAND_2"/>
    <property type="match status" value="1"/>
</dbReference>
<dbReference type="AlphaFoldDB" id="A0A2S7XNP5"/>
<comment type="caution">
    <text evidence="3">The sequence shown here is derived from an EMBL/GenBank/DDBJ whole genome shotgun (WGS) entry which is preliminary data.</text>
</comment>
<protein>
    <recommendedName>
        <fullName evidence="2">EF-hand domain-containing protein</fullName>
    </recommendedName>
</protein>